<keyword evidence="6 10" id="KW-0067">ATP-binding</keyword>
<dbReference type="CDD" id="cd04413">
    <property type="entry name" value="NDPk_I"/>
    <property type="match status" value="1"/>
</dbReference>
<feature type="binding site" evidence="8">
    <location>
        <position position="112"/>
    </location>
    <ligand>
        <name>ATP</name>
        <dbReference type="ChEBI" id="CHEBI:30616"/>
    </ligand>
</feature>
<feature type="active site" description="Pros-phosphohistidine intermediate" evidence="8">
    <location>
        <position position="115"/>
    </location>
</feature>
<dbReference type="Pfam" id="PF00334">
    <property type="entry name" value="NDK"/>
    <property type="match status" value="1"/>
</dbReference>
<dbReference type="NCBIfam" id="NF001908">
    <property type="entry name" value="PRK00668.1"/>
    <property type="match status" value="1"/>
</dbReference>
<dbReference type="SMART" id="SM00562">
    <property type="entry name" value="NDK"/>
    <property type="match status" value="1"/>
</dbReference>
<evidence type="ECO:0000256" key="6">
    <source>
        <dbReference type="ARBA" id="ARBA00022840"/>
    </source>
</evidence>
<evidence type="ECO:0000313" key="13">
    <source>
        <dbReference type="Proteomes" id="UP000627781"/>
    </source>
</evidence>
<evidence type="ECO:0000256" key="3">
    <source>
        <dbReference type="ARBA" id="ARBA00022679"/>
    </source>
</evidence>
<dbReference type="EMBL" id="JACSRA010000001">
    <property type="protein sequence ID" value="MBD7909757.1"/>
    <property type="molecule type" value="Genomic_DNA"/>
</dbReference>
<comment type="similarity">
    <text evidence="2 8 9">Belongs to the NDK family.</text>
</comment>
<evidence type="ECO:0000256" key="9">
    <source>
        <dbReference type="RuleBase" id="RU004011"/>
    </source>
</evidence>
<dbReference type="PRINTS" id="PR01243">
    <property type="entry name" value="NUCDPKINASE"/>
</dbReference>
<dbReference type="InterPro" id="IPR001564">
    <property type="entry name" value="Nucleoside_diP_kinase"/>
</dbReference>
<feature type="binding site" evidence="8">
    <location>
        <position position="9"/>
    </location>
    <ligand>
        <name>ATP</name>
        <dbReference type="ChEBI" id="CHEBI:30616"/>
    </ligand>
</feature>
<dbReference type="PANTHER" id="PTHR11349">
    <property type="entry name" value="NUCLEOSIDE DIPHOSPHATE KINASE"/>
    <property type="match status" value="1"/>
</dbReference>
<feature type="binding site" evidence="8">
    <location>
        <position position="91"/>
    </location>
    <ligand>
        <name>ATP</name>
        <dbReference type="ChEBI" id="CHEBI:30616"/>
    </ligand>
</feature>
<proteinExistence type="inferred from homology"/>
<name>A0ABR8PNN7_9CLOT</name>
<evidence type="ECO:0000256" key="7">
    <source>
        <dbReference type="ARBA" id="ARBA00023080"/>
    </source>
</evidence>
<evidence type="ECO:0000313" key="12">
    <source>
        <dbReference type="EMBL" id="MBD7909757.1"/>
    </source>
</evidence>
<feature type="binding site" evidence="8">
    <location>
        <position position="85"/>
    </location>
    <ligand>
        <name>ATP</name>
        <dbReference type="ChEBI" id="CHEBI:30616"/>
    </ligand>
</feature>
<dbReference type="EC" id="2.7.4.6" evidence="10"/>
<keyword evidence="5 10" id="KW-0418">Kinase</keyword>
<evidence type="ECO:0000256" key="1">
    <source>
        <dbReference type="ARBA" id="ARBA00001946"/>
    </source>
</evidence>
<feature type="binding site" evidence="8">
    <location>
        <position position="57"/>
    </location>
    <ligand>
        <name>ATP</name>
        <dbReference type="ChEBI" id="CHEBI:30616"/>
    </ligand>
</feature>
<dbReference type="Gene3D" id="3.30.70.141">
    <property type="entry name" value="Nucleoside diphosphate kinase-like domain"/>
    <property type="match status" value="1"/>
</dbReference>
<dbReference type="Proteomes" id="UP000627781">
    <property type="component" value="Unassembled WGS sequence"/>
</dbReference>
<evidence type="ECO:0000256" key="10">
    <source>
        <dbReference type="RuleBase" id="RU004013"/>
    </source>
</evidence>
<keyword evidence="7" id="KW-0546">Nucleotide metabolism</keyword>
<dbReference type="PROSITE" id="PS51374">
    <property type="entry name" value="NDPK_LIKE"/>
    <property type="match status" value="1"/>
</dbReference>
<keyword evidence="3 10" id="KW-0808">Transferase</keyword>
<comment type="caution">
    <text evidence="12">The sequence shown here is derived from an EMBL/GenBank/DDBJ whole genome shotgun (WGS) entry which is preliminary data.</text>
</comment>
<comment type="cofactor">
    <cofactor evidence="1">
        <name>Mg(2+)</name>
        <dbReference type="ChEBI" id="CHEBI:18420"/>
    </cofactor>
</comment>
<dbReference type="SUPFAM" id="SSF54919">
    <property type="entry name" value="Nucleoside diphosphate kinase, NDK"/>
    <property type="match status" value="1"/>
</dbReference>
<sequence length="133" mass="15181">MERTLVLIKPDGVEQNIIGKIINFYEEAGLKIVALRMEKANEEVAMRHYEQHNDKFFYQDLIKYITRSPLCSLIIEGEGAIEKVRKINGSTNPIKAEKGTIRNLFAKSVTENCVHASDSLESAEREIAIWFPN</sequence>
<reference evidence="12 13" key="1">
    <citation type="submission" date="2020-08" db="EMBL/GenBank/DDBJ databases">
        <title>A Genomic Blueprint of the Chicken Gut Microbiome.</title>
        <authorList>
            <person name="Gilroy R."/>
            <person name="Ravi A."/>
            <person name="Getino M."/>
            <person name="Pursley I."/>
            <person name="Horton D.L."/>
            <person name="Alikhan N.-F."/>
            <person name="Baker D."/>
            <person name="Gharbi K."/>
            <person name="Hall N."/>
            <person name="Watson M."/>
            <person name="Adriaenssens E.M."/>
            <person name="Foster-Nyarko E."/>
            <person name="Jarju S."/>
            <person name="Secka A."/>
            <person name="Antonio M."/>
            <person name="Oren A."/>
            <person name="Chaudhuri R."/>
            <person name="La Ragione R.M."/>
            <person name="Hildebrand F."/>
            <person name="Pallen M.J."/>
        </authorList>
    </citation>
    <scope>NUCLEOTIDE SEQUENCE [LARGE SCALE GENOMIC DNA]</scope>
    <source>
        <strain evidence="12 13">Sa3CVN1</strain>
    </source>
</reference>
<evidence type="ECO:0000259" key="11">
    <source>
        <dbReference type="SMART" id="SM00562"/>
    </source>
</evidence>
<feature type="binding site" evidence="8">
    <location>
        <position position="102"/>
    </location>
    <ligand>
        <name>ATP</name>
        <dbReference type="ChEBI" id="CHEBI:30616"/>
    </ligand>
</feature>
<dbReference type="InterPro" id="IPR023005">
    <property type="entry name" value="Nucleoside_diP_kinase_AS"/>
</dbReference>
<keyword evidence="13" id="KW-1185">Reference proteome</keyword>
<gene>
    <name evidence="12" type="primary">ndk</name>
    <name evidence="12" type="ORF">H9661_00175</name>
</gene>
<dbReference type="RefSeq" id="WP_143314660.1">
    <property type="nucleotide sequence ID" value="NZ_JACSRA010000001.1"/>
</dbReference>
<dbReference type="InterPro" id="IPR034907">
    <property type="entry name" value="NDK-like_dom"/>
</dbReference>
<evidence type="ECO:0000256" key="4">
    <source>
        <dbReference type="ARBA" id="ARBA00022741"/>
    </source>
</evidence>
<feature type="domain" description="Nucleoside diphosphate kinase-like" evidence="11">
    <location>
        <begin position="1"/>
        <end position="133"/>
    </location>
</feature>
<evidence type="ECO:0000256" key="8">
    <source>
        <dbReference type="PROSITE-ProRule" id="PRU00706"/>
    </source>
</evidence>
<accession>A0ABR8PNN7</accession>
<dbReference type="InterPro" id="IPR036850">
    <property type="entry name" value="NDK-like_dom_sf"/>
</dbReference>
<comment type="catalytic activity">
    <reaction evidence="10">
        <text>a 2'-deoxyribonucleoside 5'-diphosphate + ATP = a 2'-deoxyribonucleoside 5'-triphosphate + ADP</text>
        <dbReference type="Rhea" id="RHEA:44640"/>
        <dbReference type="ChEBI" id="CHEBI:30616"/>
        <dbReference type="ChEBI" id="CHEBI:61560"/>
        <dbReference type="ChEBI" id="CHEBI:73316"/>
        <dbReference type="ChEBI" id="CHEBI:456216"/>
        <dbReference type="EC" id="2.7.4.6"/>
    </reaction>
</comment>
<dbReference type="PROSITE" id="PS00469">
    <property type="entry name" value="NDPK"/>
    <property type="match status" value="1"/>
</dbReference>
<dbReference type="GO" id="GO:0004550">
    <property type="term" value="F:nucleoside diphosphate kinase activity"/>
    <property type="evidence" value="ECO:0007669"/>
    <property type="project" value="UniProtKB-EC"/>
</dbReference>
<evidence type="ECO:0000256" key="2">
    <source>
        <dbReference type="ARBA" id="ARBA00008142"/>
    </source>
</evidence>
<protein>
    <recommendedName>
        <fullName evidence="10">Nucleoside diphosphate kinase</fullName>
        <ecNumber evidence="10">2.7.4.6</ecNumber>
    </recommendedName>
</protein>
<evidence type="ECO:0000256" key="5">
    <source>
        <dbReference type="ARBA" id="ARBA00022777"/>
    </source>
</evidence>
<organism evidence="12 13">
    <name type="scientific">Clostridium cibarium</name>
    <dbReference type="NCBI Taxonomy" id="2762247"/>
    <lineage>
        <taxon>Bacteria</taxon>
        <taxon>Bacillati</taxon>
        <taxon>Bacillota</taxon>
        <taxon>Clostridia</taxon>
        <taxon>Eubacteriales</taxon>
        <taxon>Clostridiaceae</taxon>
        <taxon>Clostridium</taxon>
    </lineage>
</organism>
<keyword evidence="4 10" id="KW-0547">Nucleotide-binding</keyword>